<organism evidence="10 11">
    <name type="scientific">Parvularcula maris</name>
    <dbReference type="NCBI Taxonomy" id="2965077"/>
    <lineage>
        <taxon>Bacteria</taxon>
        <taxon>Pseudomonadati</taxon>
        <taxon>Pseudomonadota</taxon>
        <taxon>Alphaproteobacteria</taxon>
        <taxon>Parvularculales</taxon>
        <taxon>Parvularculaceae</taxon>
        <taxon>Parvularcula</taxon>
    </lineage>
</organism>
<comment type="similarity">
    <text evidence="6">Belongs to the BamD family.</text>
</comment>
<evidence type="ECO:0000256" key="5">
    <source>
        <dbReference type="ARBA" id="ARBA00023288"/>
    </source>
</evidence>
<feature type="compositionally biased region" description="Polar residues" evidence="7">
    <location>
        <begin position="263"/>
        <end position="272"/>
    </location>
</feature>
<evidence type="ECO:0000313" key="11">
    <source>
        <dbReference type="Proteomes" id="UP001142610"/>
    </source>
</evidence>
<comment type="function">
    <text evidence="6">Part of the outer membrane protein assembly complex, which is involved in assembly and insertion of beta-barrel proteins into the outer membrane.</text>
</comment>
<evidence type="ECO:0000256" key="6">
    <source>
        <dbReference type="HAMAP-Rule" id="MF_00922"/>
    </source>
</evidence>
<evidence type="ECO:0000256" key="2">
    <source>
        <dbReference type="ARBA" id="ARBA00023136"/>
    </source>
</evidence>
<feature type="signal peptide" evidence="8">
    <location>
        <begin position="1"/>
        <end position="20"/>
    </location>
</feature>
<feature type="domain" description="Outer membrane lipoprotein BamD-like" evidence="9">
    <location>
        <begin position="34"/>
        <end position="229"/>
    </location>
</feature>
<dbReference type="Gene3D" id="1.25.40.10">
    <property type="entry name" value="Tetratricopeptide repeat domain"/>
    <property type="match status" value="1"/>
</dbReference>
<accession>A0A9X2L7N4</accession>
<evidence type="ECO:0000256" key="8">
    <source>
        <dbReference type="SAM" id="SignalP"/>
    </source>
</evidence>
<evidence type="ECO:0000256" key="1">
    <source>
        <dbReference type="ARBA" id="ARBA00022729"/>
    </source>
</evidence>
<comment type="subunit">
    <text evidence="6">Part of the Bam complex.</text>
</comment>
<dbReference type="CDD" id="cd15830">
    <property type="entry name" value="BamD"/>
    <property type="match status" value="1"/>
</dbReference>
<dbReference type="PANTHER" id="PTHR37423:SF1">
    <property type="entry name" value="OUTER MEMBRANE PROTEIN ASSEMBLY FACTOR BAMD"/>
    <property type="match status" value="1"/>
</dbReference>
<evidence type="ECO:0000313" key="10">
    <source>
        <dbReference type="EMBL" id="MCQ8184613.1"/>
    </source>
</evidence>
<protein>
    <recommendedName>
        <fullName evidence="6">Outer membrane protein assembly factor BamD</fullName>
    </recommendedName>
</protein>
<keyword evidence="2 6" id="KW-0472">Membrane</keyword>
<proteinExistence type="inferred from homology"/>
<gene>
    <name evidence="6" type="primary">bamD</name>
    <name evidence="10" type="ORF">NOG11_04360</name>
</gene>
<dbReference type="InterPro" id="IPR017689">
    <property type="entry name" value="BamD"/>
</dbReference>
<name>A0A9X2L7N4_9PROT</name>
<keyword evidence="4 6" id="KW-0998">Cell outer membrane</keyword>
<dbReference type="HAMAP" id="MF_00922">
    <property type="entry name" value="OM_assembly_BamD"/>
    <property type="match status" value="1"/>
</dbReference>
<evidence type="ECO:0000259" key="9">
    <source>
        <dbReference type="Pfam" id="PF13525"/>
    </source>
</evidence>
<dbReference type="InterPro" id="IPR011990">
    <property type="entry name" value="TPR-like_helical_dom_sf"/>
</dbReference>
<evidence type="ECO:0000256" key="4">
    <source>
        <dbReference type="ARBA" id="ARBA00023237"/>
    </source>
</evidence>
<dbReference type="Pfam" id="PF13525">
    <property type="entry name" value="YfiO"/>
    <property type="match status" value="1"/>
</dbReference>
<sequence length="314" mass="35721">MKLFRLALLTVAAATLTACASDGTGTDRFAYVEQPVEQLYSEGTKAIKRRRYDDAIAYFAEVERQHPYSAWARRAMLMTAYSEYLVGDWEASLGTIDRFLAIHPGNKDAGYAYYLKAMNYYERIRDVGRDQQITREARDALTDVIRRYPETEYARDAQLKLDLTQDHLAGKEMDIGRWYLKQNQHVAALGRFNNVLEKYQRTGHTEEALHRSVEAYLELGLLDEAKRHAAILGYNYPGSPWYRDTYRAFRRHGQELEQIQAANAASSRNQVAELTPEEKLRRAGDDVDLSKAPEIRNDAGGPEITETAIPGGAD</sequence>
<feature type="compositionally biased region" description="Basic and acidic residues" evidence="7">
    <location>
        <begin position="276"/>
        <end position="297"/>
    </location>
</feature>
<dbReference type="PROSITE" id="PS51257">
    <property type="entry name" value="PROKAR_LIPOPROTEIN"/>
    <property type="match status" value="1"/>
</dbReference>
<dbReference type="GO" id="GO:0051205">
    <property type="term" value="P:protein insertion into membrane"/>
    <property type="evidence" value="ECO:0007669"/>
    <property type="project" value="UniProtKB-UniRule"/>
</dbReference>
<evidence type="ECO:0000256" key="7">
    <source>
        <dbReference type="SAM" id="MobiDB-lite"/>
    </source>
</evidence>
<evidence type="ECO:0000256" key="3">
    <source>
        <dbReference type="ARBA" id="ARBA00023139"/>
    </source>
</evidence>
<reference evidence="10" key="1">
    <citation type="submission" date="2022-07" db="EMBL/GenBank/DDBJ databases">
        <title>Parvularcula maris sp. nov., an algicidal bacterium isolated from seawater.</title>
        <authorList>
            <person name="Li F."/>
        </authorList>
    </citation>
    <scope>NUCLEOTIDE SEQUENCE</scope>
    <source>
        <strain evidence="10">BGMRC 0090</strain>
    </source>
</reference>
<dbReference type="GO" id="GO:1990063">
    <property type="term" value="C:Bam protein complex"/>
    <property type="evidence" value="ECO:0007669"/>
    <property type="project" value="TreeGrafter"/>
</dbReference>
<dbReference type="RefSeq" id="WP_256618462.1">
    <property type="nucleotide sequence ID" value="NZ_JANIBC010000002.1"/>
</dbReference>
<dbReference type="NCBIfam" id="TIGR03302">
    <property type="entry name" value="OM_YfiO"/>
    <property type="match status" value="1"/>
</dbReference>
<dbReference type="Proteomes" id="UP001142610">
    <property type="component" value="Unassembled WGS sequence"/>
</dbReference>
<feature type="region of interest" description="Disordered" evidence="7">
    <location>
        <begin position="263"/>
        <end position="314"/>
    </location>
</feature>
<dbReference type="SUPFAM" id="SSF48452">
    <property type="entry name" value="TPR-like"/>
    <property type="match status" value="1"/>
</dbReference>
<comment type="subcellular location">
    <subcellularLocation>
        <location evidence="6">Cell outer membrane</location>
        <topology evidence="6">Lipid-anchor</topology>
    </subcellularLocation>
</comment>
<keyword evidence="5 6" id="KW-0449">Lipoprotein</keyword>
<dbReference type="InterPro" id="IPR039565">
    <property type="entry name" value="BamD-like"/>
</dbReference>
<comment type="caution">
    <text evidence="10">The sequence shown here is derived from an EMBL/GenBank/DDBJ whole genome shotgun (WGS) entry which is preliminary data.</text>
</comment>
<dbReference type="PANTHER" id="PTHR37423">
    <property type="entry name" value="SOLUBLE LYTIC MUREIN TRANSGLYCOSYLASE-RELATED"/>
    <property type="match status" value="1"/>
</dbReference>
<keyword evidence="11" id="KW-1185">Reference proteome</keyword>
<feature type="chain" id="PRO_5040983017" description="Outer membrane protein assembly factor BamD" evidence="8">
    <location>
        <begin position="21"/>
        <end position="314"/>
    </location>
</feature>
<keyword evidence="3 6" id="KW-0564">Palmitate</keyword>
<keyword evidence="1 6" id="KW-0732">Signal</keyword>
<dbReference type="EMBL" id="JANIBC010000002">
    <property type="protein sequence ID" value="MCQ8184613.1"/>
    <property type="molecule type" value="Genomic_DNA"/>
</dbReference>
<dbReference type="GO" id="GO:0043165">
    <property type="term" value="P:Gram-negative-bacterium-type cell outer membrane assembly"/>
    <property type="evidence" value="ECO:0007669"/>
    <property type="project" value="UniProtKB-UniRule"/>
</dbReference>
<dbReference type="AlphaFoldDB" id="A0A9X2L7N4"/>